<evidence type="ECO:0000313" key="2">
    <source>
        <dbReference type="Proteomes" id="UP001057402"/>
    </source>
</evidence>
<evidence type="ECO:0000313" key="1">
    <source>
        <dbReference type="EMBL" id="KAI4342766.1"/>
    </source>
</evidence>
<protein>
    <submittedName>
        <fullName evidence="1">Uncharacterized protein</fullName>
    </submittedName>
</protein>
<sequence>MRQILDCSYNGVEGLHIEVTEFVREKECLVCGPGILVELESSITQPKELLMLAPNLLLSKASHIGGQISICRHPVLEEMTRSNLDFSLFDLMGKVSKDIVHVTGISCKGDKKTSSLRKLRVAFMGVIGVITNIRTYANNIIASWQALYPG</sequence>
<proteinExistence type="predicted"/>
<dbReference type="Proteomes" id="UP001057402">
    <property type="component" value="Chromosome 7"/>
</dbReference>
<keyword evidence="2" id="KW-1185">Reference proteome</keyword>
<organism evidence="1 2">
    <name type="scientific">Melastoma candidum</name>
    <dbReference type="NCBI Taxonomy" id="119954"/>
    <lineage>
        <taxon>Eukaryota</taxon>
        <taxon>Viridiplantae</taxon>
        <taxon>Streptophyta</taxon>
        <taxon>Embryophyta</taxon>
        <taxon>Tracheophyta</taxon>
        <taxon>Spermatophyta</taxon>
        <taxon>Magnoliopsida</taxon>
        <taxon>eudicotyledons</taxon>
        <taxon>Gunneridae</taxon>
        <taxon>Pentapetalae</taxon>
        <taxon>rosids</taxon>
        <taxon>malvids</taxon>
        <taxon>Myrtales</taxon>
        <taxon>Melastomataceae</taxon>
        <taxon>Melastomatoideae</taxon>
        <taxon>Melastomateae</taxon>
        <taxon>Melastoma</taxon>
    </lineage>
</organism>
<accession>A0ACB9P632</accession>
<gene>
    <name evidence="1" type="ORF">MLD38_027350</name>
</gene>
<dbReference type="EMBL" id="CM042886">
    <property type="protein sequence ID" value="KAI4342766.1"/>
    <property type="molecule type" value="Genomic_DNA"/>
</dbReference>
<reference evidence="2" key="1">
    <citation type="journal article" date="2023" name="Front. Plant Sci.">
        <title>Chromosomal-level genome assembly of Melastoma candidum provides insights into trichome evolution.</title>
        <authorList>
            <person name="Zhong Y."/>
            <person name="Wu W."/>
            <person name="Sun C."/>
            <person name="Zou P."/>
            <person name="Liu Y."/>
            <person name="Dai S."/>
            <person name="Zhou R."/>
        </authorList>
    </citation>
    <scope>NUCLEOTIDE SEQUENCE [LARGE SCALE GENOMIC DNA]</scope>
</reference>
<name>A0ACB9P632_9MYRT</name>
<comment type="caution">
    <text evidence="1">The sequence shown here is derived from an EMBL/GenBank/DDBJ whole genome shotgun (WGS) entry which is preliminary data.</text>
</comment>